<comment type="similarity">
    <text evidence="1">Belongs to the AHA1 family.</text>
</comment>
<dbReference type="RefSeq" id="WP_377115790.1">
    <property type="nucleotide sequence ID" value="NZ_JBHTHZ010000011.1"/>
</dbReference>
<evidence type="ECO:0000256" key="1">
    <source>
        <dbReference type="ARBA" id="ARBA00006817"/>
    </source>
</evidence>
<comment type="caution">
    <text evidence="3">The sequence shown here is derived from an EMBL/GenBank/DDBJ whole genome shotgun (WGS) entry which is preliminary data.</text>
</comment>
<dbReference type="Gene3D" id="3.30.530.20">
    <property type="match status" value="1"/>
</dbReference>
<sequence>MSKLKFTTMINFKAPASDVWKGLTDPAIVKQYFFGTNLNSNWQVGSPITFSGEWDGKSYEDKGIIKEIEPGKYVKYSYWSSMSGTQDKPENYANVSYQLNEDNGVTTLTVTQDNIKDEASKQHSESNWQAVFSGLKKILEK</sequence>
<evidence type="ECO:0000259" key="2">
    <source>
        <dbReference type="Pfam" id="PF08327"/>
    </source>
</evidence>
<protein>
    <submittedName>
        <fullName evidence="3">SRPBCC family protein</fullName>
    </submittedName>
</protein>
<evidence type="ECO:0000313" key="3">
    <source>
        <dbReference type="EMBL" id="MFD0794446.1"/>
    </source>
</evidence>
<evidence type="ECO:0000313" key="4">
    <source>
        <dbReference type="Proteomes" id="UP001597010"/>
    </source>
</evidence>
<keyword evidence="4" id="KW-1185">Reference proteome</keyword>
<proteinExistence type="inferred from homology"/>
<dbReference type="SUPFAM" id="SSF55961">
    <property type="entry name" value="Bet v1-like"/>
    <property type="match status" value="1"/>
</dbReference>
<reference evidence="4" key="1">
    <citation type="journal article" date="2019" name="Int. J. Syst. Evol. Microbiol.">
        <title>The Global Catalogue of Microorganisms (GCM) 10K type strain sequencing project: providing services to taxonomists for standard genome sequencing and annotation.</title>
        <authorList>
            <consortium name="The Broad Institute Genomics Platform"/>
            <consortium name="The Broad Institute Genome Sequencing Center for Infectious Disease"/>
            <person name="Wu L."/>
            <person name="Ma J."/>
        </authorList>
    </citation>
    <scope>NUCLEOTIDE SEQUENCE [LARGE SCALE GENOMIC DNA]</scope>
    <source>
        <strain evidence="4">CCUG 61484</strain>
    </source>
</reference>
<dbReference type="InterPro" id="IPR013538">
    <property type="entry name" value="ASHA1/2-like_C"/>
</dbReference>
<gene>
    <name evidence="3" type="ORF">ACFQZX_12535</name>
</gene>
<dbReference type="Pfam" id="PF08327">
    <property type="entry name" value="AHSA1"/>
    <property type="match status" value="1"/>
</dbReference>
<feature type="domain" description="Activator of Hsp90 ATPase homologue 1/2-like C-terminal" evidence="2">
    <location>
        <begin position="13"/>
        <end position="140"/>
    </location>
</feature>
<dbReference type="EMBL" id="JBHTHZ010000011">
    <property type="protein sequence ID" value="MFD0794446.1"/>
    <property type="molecule type" value="Genomic_DNA"/>
</dbReference>
<dbReference type="InterPro" id="IPR023393">
    <property type="entry name" value="START-like_dom_sf"/>
</dbReference>
<name>A0ABW3AV76_9SPHI</name>
<organism evidence="3 4">
    <name type="scientific">Mucilaginibacter litoreus</name>
    <dbReference type="NCBI Taxonomy" id="1048221"/>
    <lineage>
        <taxon>Bacteria</taxon>
        <taxon>Pseudomonadati</taxon>
        <taxon>Bacteroidota</taxon>
        <taxon>Sphingobacteriia</taxon>
        <taxon>Sphingobacteriales</taxon>
        <taxon>Sphingobacteriaceae</taxon>
        <taxon>Mucilaginibacter</taxon>
    </lineage>
</organism>
<dbReference type="Proteomes" id="UP001597010">
    <property type="component" value="Unassembled WGS sequence"/>
</dbReference>
<accession>A0ABW3AV76</accession>